<evidence type="ECO:0000256" key="9">
    <source>
        <dbReference type="ARBA" id="ARBA00030407"/>
    </source>
</evidence>
<reference evidence="13 14" key="1">
    <citation type="submission" date="2019-03" db="EMBL/GenBank/DDBJ databases">
        <authorList>
            <person name="Kim M.K.M."/>
        </authorList>
    </citation>
    <scope>NUCLEOTIDE SEQUENCE [LARGE SCALE GENOMIC DNA]</scope>
    <source>
        <strain evidence="13 14">18JY21-1</strain>
    </source>
</reference>
<sequence length="167" mass="19136">MQNIVDREQKVNNFNLFRVTTEPLSMEQITKQVIHANNGAVLTFLGTVRELTHGRRTHYLEYEAYVAMAENSLRQIGEEIADRWPNTITAIHHRIGRLEISDIAVVIAVSTPHRADAYEANRYAIERIKQIVPIWKKEHWDDGSSWIGDQLGQIAYPTGKPEQGDCK</sequence>
<evidence type="ECO:0000256" key="3">
    <source>
        <dbReference type="ARBA" id="ARBA00011950"/>
    </source>
</evidence>
<evidence type="ECO:0000256" key="2">
    <source>
        <dbReference type="ARBA" id="ARBA00005426"/>
    </source>
</evidence>
<evidence type="ECO:0000256" key="5">
    <source>
        <dbReference type="ARBA" id="ARBA00022679"/>
    </source>
</evidence>
<gene>
    <name evidence="13" type="ORF">E0485_03365</name>
</gene>
<comment type="similarity">
    <text evidence="2">Belongs to the MoaE family.</text>
</comment>
<dbReference type="OrthoDB" id="9803224at2"/>
<evidence type="ECO:0000256" key="11">
    <source>
        <dbReference type="ARBA" id="ARBA00032474"/>
    </source>
</evidence>
<dbReference type="EMBL" id="SKFG01000002">
    <property type="protein sequence ID" value="TCZ79919.1"/>
    <property type="molecule type" value="Genomic_DNA"/>
</dbReference>
<keyword evidence="6" id="KW-0501">Molybdenum cofactor biosynthesis</keyword>
<dbReference type="EC" id="2.8.1.12" evidence="3"/>
<dbReference type="PANTHER" id="PTHR23404">
    <property type="entry name" value="MOLYBDOPTERIN SYNTHASE RELATED"/>
    <property type="match status" value="1"/>
</dbReference>
<evidence type="ECO:0000256" key="12">
    <source>
        <dbReference type="ARBA" id="ARBA00049878"/>
    </source>
</evidence>
<dbReference type="Pfam" id="PF02391">
    <property type="entry name" value="MoaE"/>
    <property type="match status" value="1"/>
</dbReference>
<comment type="catalytic activity">
    <reaction evidence="12">
        <text>2 [molybdopterin-synthase sulfur-carrier protein]-C-terminal-Gly-aminoethanethioate + cyclic pyranopterin phosphate + H2O = molybdopterin + 2 [molybdopterin-synthase sulfur-carrier protein]-C-terminal Gly-Gly + 2 H(+)</text>
        <dbReference type="Rhea" id="RHEA:26333"/>
        <dbReference type="Rhea" id="RHEA-COMP:12202"/>
        <dbReference type="Rhea" id="RHEA-COMP:19907"/>
        <dbReference type="ChEBI" id="CHEBI:15377"/>
        <dbReference type="ChEBI" id="CHEBI:15378"/>
        <dbReference type="ChEBI" id="CHEBI:58698"/>
        <dbReference type="ChEBI" id="CHEBI:59648"/>
        <dbReference type="ChEBI" id="CHEBI:90778"/>
        <dbReference type="ChEBI" id="CHEBI:232372"/>
        <dbReference type="EC" id="2.8.1.12"/>
    </reaction>
</comment>
<comment type="subunit">
    <text evidence="7">Heterotetramer of 2 MoaD subunits and 2 MoaE subunits. Also stable as homodimer. The enzyme changes between these two forms during catalysis.</text>
</comment>
<dbReference type="SUPFAM" id="SSF54690">
    <property type="entry name" value="Molybdopterin synthase subunit MoaE"/>
    <property type="match status" value="1"/>
</dbReference>
<dbReference type="GO" id="GO:0030366">
    <property type="term" value="F:molybdopterin synthase activity"/>
    <property type="evidence" value="ECO:0007669"/>
    <property type="project" value="UniProtKB-EC"/>
</dbReference>
<dbReference type="Gene3D" id="3.90.1170.40">
    <property type="entry name" value="Molybdopterin biosynthesis MoaE subunit"/>
    <property type="match status" value="1"/>
</dbReference>
<keyword evidence="5" id="KW-0808">Transferase</keyword>
<dbReference type="GO" id="GO:0006777">
    <property type="term" value="P:Mo-molybdopterin cofactor biosynthetic process"/>
    <property type="evidence" value="ECO:0007669"/>
    <property type="project" value="UniProtKB-KW"/>
</dbReference>
<dbReference type="InterPro" id="IPR036563">
    <property type="entry name" value="MoaE_sf"/>
</dbReference>
<evidence type="ECO:0000256" key="7">
    <source>
        <dbReference type="ARBA" id="ARBA00026066"/>
    </source>
</evidence>
<evidence type="ECO:0000256" key="10">
    <source>
        <dbReference type="ARBA" id="ARBA00030781"/>
    </source>
</evidence>
<dbReference type="Proteomes" id="UP000295418">
    <property type="component" value="Unassembled WGS sequence"/>
</dbReference>
<evidence type="ECO:0000256" key="8">
    <source>
        <dbReference type="ARBA" id="ARBA00029745"/>
    </source>
</evidence>
<proteinExistence type="inferred from homology"/>
<evidence type="ECO:0000256" key="1">
    <source>
        <dbReference type="ARBA" id="ARBA00005046"/>
    </source>
</evidence>
<dbReference type="AlphaFoldDB" id="A0A4R4EJ12"/>
<comment type="caution">
    <text evidence="13">The sequence shown here is derived from an EMBL/GenBank/DDBJ whole genome shotgun (WGS) entry which is preliminary data.</text>
</comment>
<evidence type="ECO:0000256" key="6">
    <source>
        <dbReference type="ARBA" id="ARBA00023150"/>
    </source>
</evidence>
<comment type="pathway">
    <text evidence="1">Cofactor biosynthesis; molybdopterin biosynthesis.</text>
</comment>
<evidence type="ECO:0000256" key="4">
    <source>
        <dbReference type="ARBA" id="ARBA00013858"/>
    </source>
</evidence>
<dbReference type="RefSeq" id="WP_132416564.1">
    <property type="nucleotide sequence ID" value="NZ_SKFG01000002.1"/>
</dbReference>
<accession>A0A4R4EJ12</accession>
<evidence type="ECO:0000313" key="13">
    <source>
        <dbReference type="EMBL" id="TCZ79919.1"/>
    </source>
</evidence>
<dbReference type="InterPro" id="IPR003448">
    <property type="entry name" value="Mopterin_biosynth_MoaE"/>
</dbReference>
<evidence type="ECO:0000313" key="14">
    <source>
        <dbReference type="Proteomes" id="UP000295418"/>
    </source>
</evidence>
<dbReference type="CDD" id="cd00756">
    <property type="entry name" value="MoaE"/>
    <property type="match status" value="1"/>
</dbReference>
<name>A0A4R4EJ12_9BACL</name>
<organism evidence="13 14">
    <name type="scientific">Paenibacillus albiflavus</name>
    <dbReference type="NCBI Taxonomy" id="2545760"/>
    <lineage>
        <taxon>Bacteria</taxon>
        <taxon>Bacillati</taxon>
        <taxon>Bacillota</taxon>
        <taxon>Bacilli</taxon>
        <taxon>Bacillales</taxon>
        <taxon>Paenibacillaceae</taxon>
        <taxon>Paenibacillus</taxon>
    </lineage>
</organism>
<keyword evidence="14" id="KW-1185">Reference proteome</keyword>
<dbReference type="FunFam" id="3.90.1170.40:FF:000003">
    <property type="entry name" value="Molybdopterin converting factor subunit 2"/>
    <property type="match status" value="1"/>
</dbReference>
<protein>
    <recommendedName>
        <fullName evidence="4">Molybdopterin synthase catalytic subunit</fullName>
        <ecNumber evidence="3">2.8.1.12</ecNumber>
    </recommendedName>
    <alternativeName>
        <fullName evidence="10">MPT synthase subunit 2</fullName>
    </alternativeName>
    <alternativeName>
        <fullName evidence="8">Molybdenum cofactor biosynthesis protein E</fullName>
    </alternativeName>
    <alternativeName>
        <fullName evidence="9">Molybdopterin-converting factor large subunit</fullName>
    </alternativeName>
    <alternativeName>
        <fullName evidence="11">Molybdopterin-converting factor subunit 2</fullName>
    </alternativeName>
</protein>